<evidence type="ECO:0000313" key="11">
    <source>
        <dbReference type="EMBL" id="KAF2964157.1"/>
    </source>
</evidence>
<dbReference type="InterPro" id="IPR012340">
    <property type="entry name" value="NA-bd_OB-fold"/>
</dbReference>
<dbReference type="PROSITE" id="PS00697">
    <property type="entry name" value="DNA_LIGASE_A1"/>
    <property type="match status" value="1"/>
</dbReference>
<keyword evidence="3" id="KW-0235">DNA replication</keyword>
<dbReference type="Proteomes" id="UP000481858">
    <property type="component" value="Unassembled WGS sequence"/>
</dbReference>
<dbReference type="CDD" id="cd07969">
    <property type="entry name" value="OBF_DNA_ligase_I"/>
    <property type="match status" value="1"/>
</dbReference>
<evidence type="ECO:0000256" key="4">
    <source>
        <dbReference type="ARBA" id="ARBA00022741"/>
    </source>
</evidence>
<dbReference type="InParanoid" id="A0A7C8N1D4"/>
<dbReference type="CDD" id="cd07900">
    <property type="entry name" value="Adenylation_DNA_ligase_I_Euk"/>
    <property type="match status" value="1"/>
</dbReference>
<evidence type="ECO:0000313" key="12">
    <source>
        <dbReference type="Proteomes" id="UP000481858"/>
    </source>
</evidence>
<keyword evidence="2 7" id="KW-0436">Ligase</keyword>
<feature type="compositionally biased region" description="Acidic residues" evidence="9">
    <location>
        <begin position="889"/>
        <end position="900"/>
    </location>
</feature>
<feature type="compositionally biased region" description="Basic and acidic residues" evidence="9">
    <location>
        <begin position="95"/>
        <end position="116"/>
    </location>
</feature>
<feature type="compositionally biased region" description="Acidic residues" evidence="9">
    <location>
        <begin position="780"/>
        <end position="789"/>
    </location>
</feature>
<dbReference type="SUPFAM" id="SSF56091">
    <property type="entry name" value="DNA ligase/mRNA capping enzyme, catalytic domain"/>
    <property type="match status" value="1"/>
</dbReference>
<feature type="compositionally biased region" description="Polar residues" evidence="9">
    <location>
        <begin position="33"/>
        <end position="42"/>
    </location>
</feature>
<dbReference type="Pfam" id="PF01068">
    <property type="entry name" value="DNA_ligase_A_M"/>
    <property type="match status" value="1"/>
</dbReference>
<evidence type="ECO:0000256" key="5">
    <source>
        <dbReference type="ARBA" id="ARBA00022840"/>
    </source>
</evidence>
<dbReference type="InterPro" id="IPR050191">
    <property type="entry name" value="ATP-dep_DNA_ligase"/>
</dbReference>
<dbReference type="Pfam" id="PF04679">
    <property type="entry name" value="DNA_ligase_A_C"/>
    <property type="match status" value="1"/>
</dbReference>
<gene>
    <name evidence="11" type="ORF">GQX73_g9421</name>
</gene>
<dbReference type="FunFam" id="3.30.470.30:FF:000018">
    <property type="entry name" value="DNA ligase"/>
    <property type="match status" value="1"/>
</dbReference>
<organism evidence="11 12">
    <name type="scientific">Xylaria multiplex</name>
    <dbReference type="NCBI Taxonomy" id="323545"/>
    <lineage>
        <taxon>Eukaryota</taxon>
        <taxon>Fungi</taxon>
        <taxon>Dikarya</taxon>
        <taxon>Ascomycota</taxon>
        <taxon>Pezizomycotina</taxon>
        <taxon>Sordariomycetes</taxon>
        <taxon>Xylariomycetidae</taxon>
        <taxon>Xylariales</taxon>
        <taxon>Xylariaceae</taxon>
        <taxon>Xylaria</taxon>
    </lineage>
</organism>
<feature type="region of interest" description="Disordered" evidence="9">
    <location>
        <begin position="874"/>
        <end position="900"/>
    </location>
</feature>
<evidence type="ECO:0000256" key="7">
    <source>
        <dbReference type="RuleBase" id="RU000617"/>
    </source>
</evidence>
<dbReference type="SUPFAM" id="SSF117018">
    <property type="entry name" value="ATP-dependent DNA ligase DNA-binding domain"/>
    <property type="match status" value="1"/>
</dbReference>
<feature type="domain" description="ATP-dependent DNA ligase family profile" evidence="10">
    <location>
        <begin position="557"/>
        <end position="738"/>
    </location>
</feature>
<dbReference type="AlphaFoldDB" id="A0A7C8N1D4"/>
<dbReference type="GO" id="GO:0071897">
    <property type="term" value="P:DNA biosynthetic process"/>
    <property type="evidence" value="ECO:0007669"/>
    <property type="project" value="InterPro"/>
</dbReference>
<dbReference type="InterPro" id="IPR012308">
    <property type="entry name" value="DNA_ligase_ATP-dep_N"/>
</dbReference>
<evidence type="ECO:0000256" key="1">
    <source>
        <dbReference type="ARBA" id="ARBA00007572"/>
    </source>
</evidence>
<dbReference type="GO" id="GO:0005634">
    <property type="term" value="C:nucleus"/>
    <property type="evidence" value="ECO:0007669"/>
    <property type="project" value="TreeGrafter"/>
</dbReference>
<dbReference type="InterPro" id="IPR016059">
    <property type="entry name" value="DNA_ligase_ATP-dep_CS"/>
</dbReference>
<dbReference type="PANTHER" id="PTHR45674:SF9">
    <property type="entry name" value="DNA LIGASE 3"/>
    <property type="match status" value="1"/>
</dbReference>
<keyword evidence="7" id="KW-0233">DNA recombination</keyword>
<comment type="caution">
    <text evidence="11">The sequence shown here is derived from an EMBL/GenBank/DDBJ whole genome shotgun (WGS) entry which is preliminary data.</text>
</comment>
<dbReference type="Gene3D" id="1.10.3260.10">
    <property type="entry name" value="DNA ligase, ATP-dependent, N-terminal domain"/>
    <property type="match status" value="1"/>
</dbReference>
<feature type="region of interest" description="Disordered" evidence="9">
    <location>
        <begin position="771"/>
        <end position="793"/>
    </location>
</feature>
<dbReference type="GO" id="GO:0003910">
    <property type="term" value="F:DNA ligase (ATP) activity"/>
    <property type="evidence" value="ECO:0007669"/>
    <property type="project" value="UniProtKB-EC"/>
</dbReference>
<protein>
    <recommendedName>
        <fullName evidence="7">DNA ligase</fullName>
        <ecNumber evidence="7">6.5.1.1</ecNumber>
    </recommendedName>
</protein>
<reference evidence="11 12" key="1">
    <citation type="submission" date="2019-12" db="EMBL/GenBank/DDBJ databases">
        <title>Draft genome sequence of the ascomycete Xylaria multiplex DSM 110363.</title>
        <authorList>
            <person name="Buettner E."/>
            <person name="Kellner H."/>
        </authorList>
    </citation>
    <scope>NUCLEOTIDE SEQUENCE [LARGE SCALE GENOMIC DNA]</scope>
    <source>
        <strain evidence="11 12">DSM 110363</strain>
    </source>
</reference>
<keyword evidence="5 7" id="KW-0067">ATP-binding</keyword>
<dbReference type="InterPro" id="IPR012309">
    <property type="entry name" value="DNA_ligase_ATP-dep_C"/>
</dbReference>
<dbReference type="NCBIfam" id="TIGR00574">
    <property type="entry name" value="dnl1"/>
    <property type="match status" value="1"/>
</dbReference>
<dbReference type="InterPro" id="IPR012310">
    <property type="entry name" value="DNA_ligase_ATP-dep_cent"/>
</dbReference>
<dbReference type="InterPro" id="IPR036599">
    <property type="entry name" value="DNA_ligase_N_sf"/>
</dbReference>
<name>A0A7C8N1D4_9PEZI</name>
<evidence type="ECO:0000256" key="9">
    <source>
        <dbReference type="SAM" id="MobiDB-lite"/>
    </source>
</evidence>
<dbReference type="PROSITE" id="PS50160">
    <property type="entry name" value="DNA_LIGASE_A3"/>
    <property type="match status" value="1"/>
</dbReference>
<dbReference type="OrthoDB" id="206088at2759"/>
<keyword evidence="4 7" id="KW-0547">Nucleotide-binding</keyword>
<keyword evidence="7" id="KW-0234">DNA repair</keyword>
<evidence type="ECO:0000256" key="3">
    <source>
        <dbReference type="ARBA" id="ARBA00022705"/>
    </source>
</evidence>
<feature type="compositionally biased region" description="Basic and acidic residues" evidence="9">
    <location>
        <begin position="54"/>
        <end position="77"/>
    </location>
</feature>
<evidence type="ECO:0000259" key="10">
    <source>
        <dbReference type="PROSITE" id="PS50160"/>
    </source>
</evidence>
<dbReference type="Pfam" id="PF04675">
    <property type="entry name" value="DNA_ligase_A_N"/>
    <property type="match status" value="1"/>
</dbReference>
<dbReference type="SUPFAM" id="SSF50249">
    <property type="entry name" value="Nucleic acid-binding proteins"/>
    <property type="match status" value="1"/>
</dbReference>
<dbReference type="Gene3D" id="2.40.50.140">
    <property type="entry name" value="Nucleic acid-binding proteins"/>
    <property type="match status" value="1"/>
</dbReference>
<evidence type="ECO:0000256" key="8">
    <source>
        <dbReference type="RuleBase" id="RU004196"/>
    </source>
</evidence>
<feature type="region of interest" description="Disordered" evidence="9">
    <location>
        <begin position="646"/>
        <end position="682"/>
    </location>
</feature>
<proteinExistence type="inferred from homology"/>
<feature type="region of interest" description="Disordered" evidence="9">
    <location>
        <begin position="1"/>
        <end position="138"/>
    </location>
</feature>
<dbReference type="InterPro" id="IPR000977">
    <property type="entry name" value="DNA_ligase_ATP-dep"/>
</dbReference>
<dbReference type="GO" id="GO:0006281">
    <property type="term" value="P:DNA repair"/>
    <property type="evidence" value="ECO:0007669"/>
    <property type="project" value="UniProtKB-KW"/>
</dbReference>
<dbReference type="EC" id="6.5.1.1" evidence="7"/>
<dbReference type="Gene3D" id="3.30.1490.70">
    <property type="match status" value="1"/>
</dbReference>
<comment type="catalytic activity">
    <reaction evidence="6 7">
        <text>ATP + (deoxyribonucleotide)n-3'-hydroxyl + 5'-phospho-(deoxyribonucleotide)m = (deoxyribonucleotide)n+m + AMP + diphosphate.</text>
        <dbReference type="EC" id="6.5.1.1"/>
    </reaction>
</comment>
<sequence>MPSPAKKRKLNSDSKSSLPSRGLEYFFAKQRDQNGNGSSLNKDNGLAADAAHPAQDHEMTDEELARKLQAEWDKEEAGVSAGVREATTLDSEEFDASKLLHRDIQPDKDELDRDGTPSEPPKPNIAAPSGKGKGKGTLSLQSVAASIDTISESIPLDESPLTFDPDKYIPQLREHWAKDGGNASYALLTRCFALVSGTSSRIKIVDTLVNCLRILIQEDPESLLPAVWLSTNAISPPYISLELGLGGSAISKALRQVCALDNRSLKAIYDKYGDAGDVAFEAKKKQSFTLRAPKPLTIKGVYNSLVKIAKAQGQGSAEVKQRLVDRLLQDARGGEESRFVVRTLCQHLRIGAVKTTLLIALSRAFLLSRSPAASQGQDQDAYEYPLRSVEDLHRLKKEELAEVWARGEEIVKACFARRPNYNDLIPVMLEVGVCPELLVRCGLELHVPLRPMLGSITRDLSEMLTKLQGRDFACEFKYDGQRAQVHCDAQGKVSVFSRHLEDMTDKYPDLVALVPRIRGEGVSSFIMEGEVVAVNQATGELKNFQTLTNRARKDVAIGSITIAVCLFAFDLMYLNGQPLLDRPFRERRSLLRSLFVEVPNRFTWVRSLDATSQDSEGVLEFFKQAIDVRCEGIMVKILDNLPNLPAPEDQDLTDQRSDESAAGNGKGKAKGEKQAAKPARRKPLLATYEPDKRLDSWLKVKKDYSSSFDTLDLIPIAGWHGQGRKAKWWSPILLAVRNEDTGALEAVCKCISGFTDAFYKANRAFYDDGCGDPEPPATEGEIEGKEDEDGKYGNIRKTKPSFIDYAGSPDVWFEPQEVWEMAFADITLSPTYTAAIGLVSQDRGLSLRFPRFLRKREDKGIEEASTSEYLAGLFRKQEAKAPPPSAADDGNDNEDNDDEA</sequence>
<accession>A0A7C8N1D4</accession>
<dbReference type="EMBL" id="WUBL01000164">
    <property type="protein sequence ID" value="KAF2964157.1"/>
    <property type="molecule type" value="Genomic_DNA"/>
</dbReference>
<evidence type="ECO:0000256" key="2">
    <source>
        <dbReference type="ARBA" id="ARBA00022598"/>
    </source>
</evidence>
<dbReference type="Gene3D" id="3.30.470.30">
    <property type="entry name" value="DNA ligase/mRNA capping enzyme"/>
    <property type="match status" value="1"/>
</dbReference>
<dbReference type="GO" id="GO:0006310">
    <property type="term" value="P:DNA recombination"/>
    <property type="evidence" value="ECO:0007669"/>
    <property type="project" value="UniProtKB-KW"/>
</dbReference>
<dbReference type="GO" id="GO:0003677">
    <property type="term" value="F:DNA binding"/>
    <property type="evidence" value="ECO:0007669"/>
    <property type="project" value="InterPro"/>
</dbReference>
<dbReference type="GO" id="GO:0005524">
    <property type="term" value="F:ATP binding"/>
    <property type="evidence" value="ECO:0007669"/>
    <property type="project" value="UniProtKB-KW"/>
</dbReference>
<evidence type="ECO:0000256" key="6">
    <source>
        <dbReference type="ARBA" id="ARBA00034003"/>
    </source>
</evidence>
<keyword evidence="7" id="KW-0227">DNA damage</keyword>
<dbReference type="PANTHER" id="PTHR45674">
    <property type="entry name" value="DNA LIGASE 1/3 FAMILY MEMBER"/>
    <property type="match status" value="1"/>
</dbReference>
<keyword evidence="12" id="KW-1185">Reference proteome</keyword>
<dbReference type="GO" id="GO:0006273">
    <property type="term" value="P:lagging strand elongation"/>
    <property type="evidence" value="ECO:0007669"/>
    <property type="project" value="TreeGrafter"/>
</dbReference>
<dbReference type="FunFam" id="1.10.3260.10:FF:000004">
    <property type="entry name" value="DNA ligase"/>
    <property type="match status" value="1"/>
</dbReference>
<comment type="similarity">
    <text evidence="1 8">Belongs to the ATP-dependent DNA ligase family.</text>
</comment>